<name>A0A812WDP3_SYMPI</name>
<sequence length="65" mass="7478">MADTPQVVYMGLTRISGDDLREQLGRFFKRGSYDLLRKNCNSFTDCALFFLLDGLPLQCIVVDYH</sequence>
<gene>
    <name evidence="5" type="primary">spin</name>
    <name evidence="5" type="ORF">SPIL2461_LOCUS18796</name>
</gene>
<dbReference type="Proteomes" id="UP000649617">
    <property type="component" value="Unassembled WGS sequence"/>
</dbReference>
<evidence type="ECO:0000256" key="1">
    <source>
        <dbReference type="ARBA" id="ARBA00008140"/>
    </source>
</evidence>
<dbReference type="GO" id="GO:0006508">
    <property type="term" value="P:proteolysis"/>
    <property type="evidence" value="ECO:0007669"/>
    <property type="project" value="UniProtKB-KW"/>
</dbReference>
<dbReference type="OrthoDB" id="412286at2759"/>
<dbReference type="PROSITE" id="PS51858">
    <property type="entry name" value="PPPDE"/>
    <property type="match status" value="1"/>
</dbReference>
<dbReference type="InterPro" id="IPR042266">
    <property type="entry name" value="PPPDE_sf"/>
</dbReference>
<dbReference type="InterPro" id="IPR008580">
    <property type="entry name" value="PPPDE_dom"/>
</dbReference>
<organism evidence="5 6">
    <name type="scientific">Symbiodinium pilosum</name>
    <name type="common">Dinoflagellate</name>
    <dbReference type="NCBI Taxonomy" id="2952"/>
    <lineage>
        <taxon>Eukaryota</taxon>
        <taxon>Sar</taxon>
        <taxon>Alveolata</taxon>
        <taxon>Dinophyceae</taxon>
        <taxon>Suessiales</taxon>
        <taxon>Symbiodiniaceae</taxon>
        <taxon>Symbiodinium</taxon>
    </lineage>
</organism>
<evidence type="ECO:0000256" key="2">
    <source>
        <dbReference type="ARBA" id="ARBA00022670"/>
    </source>
</evidence>
<reference evidence="5" key="1">
    <citation type="submission" date="2021-02" db="EMBL/GenBank/DDBJ databases">
        <authorList>
            <person name="Dougan E. K."/>
            <person name="Rhodes N."/>
            <person name="Thang M."/>
            <person name="Chan C."/>
        </authorList>
    </citation>
    <scope>NUCLEOTIDE SEQUENCE</scope>
</reference>
<evidence type="ECO:0000256" key="3">
    <source>
        <dbReference type="ARBA" id="ARBA00022801"/>
    </source>
</evidence>
<proteinExistence type="inferred from homology"/>
<comment type="similarity">
    <text evidence="1">Belongs to the DeSI family.</text>
</comment>
<comment type="caution">
    <text evidence="5">The sequence shown here is derived from an EMBL/GenBank/DDBJ whole genome shotgun (WGS) entry which is preliminary data.</text>
</comment>
<keyword evidence="6" id="KW-1185">Reference proteome</keyword>
<dbReference type="EMBL" id="CAJNIZ010044071">
    <property type="protein sequence ID" value="CAE7677233.1"/>
    <property type="molecule type" value="Genomic_DNA"/>
</dbReference>
<dbReference type="AlphaFoldDB" id="A0A812WDP3"/>
<evidence type="ECO:0000313" key="6">
    <source>
        <dbReference type="Proteomes" id="UP000649617"/>
    </source>
</evidence>
<feature type="domain" description="PPPDE" evidence="4">
    <location>
        <begin position="1"/>
        <end position="65"/>
    </location>
</feature>
<protein>
    <submittedName>
        <fullName evidence="5">Spin protein</fullName>
    </submittedName>
</protein>
<evidence type="ECO:0000259" key="4">
    <source>
        <dbReference type="PROSITE" id="PS51858"/>
    </source>
</evidence>
<dbReference type="Gene3D" id="3.90.1720.30">
    <property type="entry name" value="PPPDE domains"/>
    <property type="match status" value="1"/>
</dbReference>
<evidence type="ECO:0000313" key="5">
    <source>
        <dbReference type="EMBL" id="CAE7677233.1"/>
    </source>
</evidence>
<accession>A0A812WDP3</accession>
<keyword evidence="2" id="KW-0645">Protease</keyword>
<dbReference type="GO" id="GO:0008233">
    <property type="term" value="F:peptidase activity"/>
    <property type="evidence" value="ECO:0007669"/>
    <property type="project" value="UniProtKB-KW"/>
</dbReference>
<keyword evidence="3" id="KW-0378">Hydrolase</keyword>